<dbReference type="EMBL" id="CALNXJ010000011">
    <property type="protein sequence ID" value="CAH3109374.1"/>
    <property type="molecule type" value="Genomic_DNA"/>
</dbReference>
<gene>
    <name evidence="2" type="ORF">PMEA_00002959</name>
</gene>
<organism evidence="2 3">
    <name type="scientific">Pocillopora meandrina</name>
    <dbReference type="NCBI Taxonomy" id="46732"/>
    <lineage>
        <taxon>Eukaryota</taxon>
        <taxon>Metazoa</taxon>
        <taxon>Cnidaria</taxon>
        <taxon>Anthozoa</taxon>
        <taxon>Hexacorallia</taxon>
        <taxon>Scleractinia</taxon>
        <taxon>Astrocoeniina</taxon>
        <taxon>Pocilloporidae</taxon>
        <taxon>Pocillopora</taxon>
    </lineage>
</organism>
<comment type="caution">
    <text evidence="2">The sequence shown here is derived from an EMBL/GenBank/DDBJ whole genome shotgun (WGS) entry which is preliminary data.</text>
</comment>
<reference evidence="2 3" key="1">
    <citation type="submission" date="2022-05" db="EMBL/GenBank/DDBJ databases">
        <authorList>
            <consortium name="Genoscope - CEA"/>
            <person name="William W."/>
        </authorList>
    </citation>
    <scope>NUCLEOTIDE SEQUENCE [LARGE SCALE GENOMIC DNA]</scope>
</reference>
<feature type="region of interest" description="Disordered" evidence="1">
    <location>
        <begin position="1"/>
        <end position="38"/>
    </location>
</feature>
<feature type="compositionally biased region" description="Basic residues" evidence="1">
    <location>
        <begin position="1"/>
        <end position="20"/>
    </location>
</feature>
<evidence type="ECO:0000313" key="2">
    <source>
        <dbReference type="EMBL" id="CAH3109374.1"/>
    </source>
</evidence>
<evidence type="ECO:0000313" key="3">
    <source>
        <dbReference type="Proteomes" id="UP001159428"/>
    </source>
</evidence>
<keyword evidence="3" id="KW-1185">Reference proteome</keyword>
<dbReference type="AlphaFoldDB" id="A0AAU9WG77"/>
<protein>
    <submittedName>
        <fullName evidence="2">Uncharacterized protein</fullName>
    </submittedName>
</protein>
<evidence type="ECO:0000256" key="1">
    <source>
        <dbReference type="SAM" id="MobiDB-lite"/>
    </source>
</evidence>
<accession>A0AAU9WG77</accession>
<name>A0AAU9WG77_9CNID</name>
<sequence>MRQSLHRRNGTTHERKKKKEHDKDMRLARTQNSAVSEHANGTRHELLWNEMKFIDRNNHWYTRKVKEARDNPNNINKDNEAEIPEAWMLPIRKHQSQRRTAN</sequence>
<dbReference type="Proteomes" id="UP001159428">
    <property type="component" value="Unassembled WGS sequence"/>
</dbReference>
<proteinExistence type="predicted"/>